<dbReference type="AlphaFoldDB" id="A0A9X4H9D5"/>
<organism evidence="1 2">
    <name type="scientific">Pseudomonas shahriarae</name>
    <dbReference type="NCBI Taxonomy" id="2745512"/>
    <lineage>
        <taxon>Bacteria</taxon>
        <taxon>Pseudomonadati</taxon>
        <taxon>Pseudomonadota</taxon>
        <taxon>Gammaproteobacteria</taxon>
        <taxon>Pseudomonadales</taxon>
        <taxon>Pseudomonadaceae</taxon>
        <taxon>Pseudomonas</taxon>
    </lineage>
</organism>
<sequence>MLPKDDKARMILNILEADWPTAVEIVPAALELVGLESTTPQCVELLKNCLSSYQSYLGRSDRARLVSFLDPFLTGVTALLLQDPTPEDSVLEIQGLLDGVIKNHGSAGARNKIEEILMPEGSSIGRVWRDIKEN</sequence>
<dbReference type="Proteomes" id="UP001148185">
    <property type="component" value="Unassembled WGS sequence"/>
</dbReference>
<accession>A0A9X4H9D5</accession>
<gene>
    <name evidence="1" type="ORF">M5G27_06870</name>
</gene>
<name>A0A9X4H9D5_9PSED</name>
<dbReference type="EMBL" id="JAMDHA010000005">
    <property type="protein sequence ID" value="MDD1007201.1"/>
    <property type="molecule type" value="Genomic_DNA"/>
</dbReference>
<evidence type="ECO:0000313" key="1">
    <source>
        <dbReference type="EMBL" id="MDD1007201.1"/>
    </source>
</evidence>
<proteinExistence type="predicted"/>
<evidence type="ECO:0000313" key="2">
    <source>
        <dbReference type="Proteomes" id="UP001148185"/>
    </source>
</evidence>
<protein>
    <submittedName>
        <fullName evidence="1">Uncharacterized protein</fullName>
    </submittedName>
</protein>
<reference evidence="1 2" key="1">
    <citation type="submission" date="2022-05" db="EMBL/GenBank/DDBJ databases">
        <title>Novel Pseudomonas spp. Isolated from a Rainbow Trout Aquaculture Facility.</title>
        <authorList>
            <person name="Testerman T."/>
            <person name="Graf J."/>
        </authorList>
    </citation>
    <scope>NUCLEOTIDE SEQUENCE [LARGE SCALE GENOMIC DNA]</scope>
    <source>
        <strain evidence="1 2">ID1042</strain>
    </source>
</reference>
<keyword evidence="2" id="KW-1185">Reference proteome</keyword>
<comment type="caution">
    <text evidence="1">The sequence shown here is derived from an EMBL/GenBank/DDBJ whole genome shotgun (WGS) entry which is preliminary data.</text>
</comment>